<dbReference type="Pfam" id="PF02618">
    <property type="entry name" value="YceG"/>
    <property type="match status" value="1"/>
</dbReference>
<organism evidence="8 9">
    <name type="scientific">Granulicella cerasi</name>
    <dbReference type="NCBI Taxonomy" id="741063"/>
    <lineage>
        <taxon>Bacteria</taxon>
        <taxon>Pseudomonadati</taxon>
        <taxon>Acidobacteriota</taxon>
        <taxon>Terriglobia</taxon>
        <taxon>Terriglobales</taxon>
        <taxon>Acidobacteriaceae</taxon>
        <taxon>Granulicella</taxon>
    </lineage>
</organism>
<keyword evidence="5 7" id="KW-0456">Lyase</keyword>
<name>A0ABW1ZC39_9BACT</name>
<keyword evidence="1 7" id="KW-1003">Cell membrane</keyword>
<evidence type="ECO:0000313" key="8">
    <source>
        <dbReference type="EMBL" id="MFC6646192.1"/>
    </source>
</evidence>
<dbReference type="Gene3D" id="3.30.160.60">
    <property type="entry name" value="Classic Zinc Finger"/>
    <property type="match status" value="1"/>
</dbReference>
<comment type="subcellular location">
    <subcellularLocation>
        <location evidence="7">Cell membrane</location>
        <topology evidence="7">Single-pass membrane protein</topology>
    </subcellularLocation>
</comment>
<dbReference type="Proteomes" id="UP001596391">
    <property type="component" value="Unassembled WGS sequence"/>
</dbReference>
<evidence type="ECO:0000256" key="2">
    <source>
        <dbReference type="ARBA" id="ARBA00022692"/>
    </source>
</evidence>
<protein>
    <recommendedName>
        <fullName evidence="7">Endolytic murein transglycosylase</fullName>
        <ecNumber evidence="7">4.2.2.29</ecNumber>
    </recommendedName>
    <alternativeName>
        <fullName evidence="7">Peptidoglycan lytic transglycosylase</fullName>
    </alternativeName>
    <alternativeName>
        <fullName evidence="7">Peptidoglycan polymerization terminase</fullName>
    </alternativeName>
</protein>
<evidence type="ECO:0000256" key="4">
    <source>
        <dbReference type="ARBA" id="ARBA00023136"/>
    </source>
</evidence>
<dbReference type="EMBL" id="JBHSWI010000001">
    <property type="protein sequence ID" value="MFC6646192.1"/>
    <property type="molecule type" value="Genomic_DNA"/>
</dbReference>
<dbReference type="CDD" id="cd08010">
    <property type="entry name" value="MltG_like"/>
    <property type="match status" value="1"/>
</dbReference>
<keyword evidence="2 7" id="KW-0812">Transmembrane</keyword>
<evidence type="ECO:0000256" key="7">
    <source>
        <dbReference type="HAMAP-Rule" id="MF_02065"/>
    </source>
</evidence>
<dbReference type="RefSeq" id="WP_263369887.1">
    <property type="nucleotide sequence ID" value="NZ_JAGSYD010000001.1"/>
</dbReference>
<gene>
    <name evidence="7 8" type="primary">mltG</name>
    <name evidence="8" type="ORF">ACFQBQ_11485</name>
</gene>
<keyword evidence="6 7" id="KW-0961">Cell wall biogenesis/degradation</keyword>
<keyword evidence="3 7" id="KW-1133">Transmembrane helix</keyword>
<dbReference type="HAMAP" id="MF_02065">
    <property type="entry name" value="MltG"/>
    <property type="match status" value="1"/>
</dbReference>
<comment type="catalytic activity">
    <reaction evidence="7">
        <text>a peptidoglycan chain = a peptidoglycan chain with N-acetyl-1,6-anhydromuramyl-[peptide] at the reducing end + a peptidoglycan chain with N-acetylglucosamine at the non-reducing end.</text>
        <dbReference type="EC" id="4.2.2.29"/>
    </reaction>
</comment>
<dbReference type="PANTHER" id="PTHR30518">
    <property type="entry name" value="ENDOLYTIC MUREIN TRANSGLYCOSYLASE"/>
    <property type="match status" value="1"/>
</dbReference>
<reference evidence="9" key="1">
    <citation type="journal article" date="2019" name="Int. J. Syst. Evol. Microbiol.">
        <title>The Global Catalogue of Microorganisms (GCM) 10K type strain sequencing project: providing services to taxonomists for standard genome sequencing and annotation.</title>
        <authorList>
            <consortium name="The Broad Institute Genomics Platform"/>
            <consortium name="The Broad Institute Genome Sequencing Center for Infectious Disease"/>
            <person name="Wu L."/>
            <person name="Ma J."/>
        </authorList>
    </citation>
    <scope>NUCLEOTIDE SEQUENCE [LARGE SCALE GENOMIC DNA]</scope>
    <source>
        <strain evidence="9">CGMCC 1.16026</strain>
    </source>
</reference>
<feature type="transmembrane region" description="Helical" evidence="7">
    <location>
        <begin position="22"/>
        <end position="42"/>
    </location>
</feature>
<evidence type="ECO:0000256" key="1">
    <source>
        <dbReference type="ARBA" id="ARBA00022475"/>
    </source>
</evidence>
<sequence>MGCAVDGSRCTIWAIYDQDVRWLGWIVVFVLVAVAGAGWLAVTPYGPSSETFVEIAPGTNTEGIGDALRKAGVIRSGVLFAALKKYRGGTLKAGEYRFDHPAPMTEVYARLRKGDVYTKTVVIPEGYDIFQVAKAVGDAGLLSEKEFLAAELQHPELVKRWNPMAASVEGYLFPDTYKFSRKATAVDMIAAMVKRFGQMAAKLGVEPRDAPRVVTMASLVEREVHIPSERAAVAGVFENRLALGMPLQTDPAVAYASELRGTWTGVIHQSELHSDSTYNTYTHAGLPPGPICNPGVAALQAAMHPLKSDYLYFVADARGNTTFARTLAEHTQNVAAYRAAGGK</sequence>
<comment type="caution">
    <text evidence="8">The sequence shown here is derived from an EMBL/GenBank/DDBJ whole genome shotgun (WGS) entry which is preliminary data.</text>
</comment>
<evidence type="ECO:0000313" key="9">
    <source>
        <dbReference type="Proteomes" id="UP001596391"/>
    </source>
</evidence>
<dbReference type="InterPro" id="IPR003770">
    <property type="entry name" value="MLTG-like"/>
</dbReference>
<dbReference type="EC" id="4.2.2.29" evidence="7"/>
<evidence type="ECO:0000256" key="5">
    <source>
        <dbReference type="ARBA" id="ARBA00023239"/>
    </source>
</evidence>
<proteinExistence type="inferred from homology"/>
<dbReference type="NCBIfam" id="TIGR00247">
    <property type="entry name" value="endolytic transglycosylase MltG"/>
    <property type="match status" value="1"/>
</dbReference>
<comment type="function">
    <text evidence="7">Functions as a peptidoglycan terminase that cleaves nascent peptidoglycan strands endolytically to terminate their elongation.</text>
</comment>
<keyword evidence="4 7" id="KW-0472">Membrane</keyword>
<dbReference type="Gene3D" id="3.30.1490.480">
    <property type="entry name" value="Endolytic murein transglycosylase"/>
    <property type="match status" value="1"/>
</dbReference>
<evidence type="ECO:0000256" key="6">
    <source>
        <dbReference type="ARBA" id="ARBA00023316"/>
    </source>
</evidence>
<comment type="similarity">
    <text evidence="7">Belongs to the transglycosylase MltG family.</text>
</comment>
<feature type="site" description="Important for catalytic activity" evidence="7">
    <location>
        <position position="223"/>
    </location>
</feature>
<accession>A0ABW1ZC39</accession>
<evidence type="ECO:0000256" key="3">
    <source>
        <dbReference type="ARBA" id="ARBA00022989"/>
    </source>
</evidence>
<dbReference type="PANTHER" id="PTHR30518:SF2">
    <property type="entry name" value="ENDOLYTIC MUREIN TRANSGLYCOSYLASE"/>
    <property type="match status" value="1"/>
</dbReference>
<keyword evidence="9" id="KW-1185">Reference proteome</keyword>